<dbReference type="SUPFAM" id="SSF50129">
    <property type="entry name" value="GroES-like"/>
    <property type="match status" value="1"/>
</dbReference>
<dbReference type="CDD" id="cd08249">
    <property type="entry name" value="enoyl_reductase_like"/>
    <property type="match status" value="1"/>
</dbReference>
<sequence>MKEAIVAKGPKVTIIDSPIPEPSEDQVLIKVIFSGSNPKDWKVPLWTGSERNEGDDIAGVVVKAGAKVTEFKPGDRVAAFHEMRTPHGSYAEYAVAYQHTTFHIPAKTSFEEAAALPLAAMTAAIGLYIDQGLPQPWTPAKQPIPLVVYGAASAVGSYAVQFAQRSNIHPIIAVAGKSVAHVEKLIDRSKGDTIIDYREGADAIVAGIKKALGGAKLLHAFDAISEYDSWVHLGRVVDDGGSINVVLPFKDYNGVPETVSILTTSVGRAHSDAADFAYVYFRYIALGLQAGWFRGQPQEIVPGGLAGVQGALEKLRDGKANAIKYIFRIADTEGSGKD</sequence>
<dbReference type="EMBL" id="SKBQ01000018">
    <property type="protein sequence ID" value="TPX16259.1"/>
    <property type="molecule type" value="Genomic_DNA"/>
</dbReference>
<evidence type="ECO:0000256" key="2">
    <source>
        <dbReference type="ARBA" id="ARBA00023002"/>
    </source>
</evidence>
<dbReference type="AlphaFoldDB" id="A0A507BG31"/>
<dbReference type="Pfam" id="PF08240">
    <property type="entry name" value="ADH_N"/>
    <property type="match status" value="1"/>
</dbReference>
<dbReference type="SUPFAM" id="SSF51735">
    <property type="entry name" value="NAD(P)-binding Rossmann-fold domains"/>
    <property type="match status" value="1"/>
</dbReference>
<evidence type="ECO:0000256" key="1">
    <source>
        <dbReference type="ARBA" id="ARBA00008072"/>
    </source>
</evidence>
<proteinExistence type="inferred from homology"/>
<evidence type="ECO:0000259" key="3">
    <source>
        <dbReference type="SMART" id="SM00829"/>
    </source>
</evidence>
<dbReference type="PANTHER" id="PTHR45348">
    <property type="entry name" value="HYPOTHETICAL OXIDOREDUCTASE (EUROFUNG)"/>
    <property type="match status" value="1"/>
</dbReference>
<dbReference type="GeneID" id="41971355"/>
<keyword evidence="5" id="KW-1185">Reference proteome</keyword>
<dbReference type="OrthoDB" id="3233595at2759"/>
<accession>A0A507BG31</accession>
<evidence type="ECO:0000313" key="5">
    <source>
        <dbReference type="Proteomes" id="UP000319257"/>
    </source>
</evidence>
<comment type="similarity">
    <text evidence="1">Belongs to the zinc-containing alcohol dehydrogenase family.</text>
</comment>
<dbReference type="Gene3D" id="3.40.50.720">
    <property type="entry name" value="NAD(P)-binding Rossmann-like Domain"/>
    <property type="match status" value="1"/>
</dbReference>
<organism evidence="4 5">
    <name type="scientific">Thyridium curvatum</name>
    <dbReference type="NCBI Taxonomy" id="1093900"/>
    <lineage>
        <taxon>Eukaryota</taxon>
        <taxon>Fungi</taxon>
        <taxon>Dikarya</taxon>
        <taxon>Ascomycota</taxon>
        <taxon>Pezizomycotina</taxon>
        <taxon>Sordariomycetes</taxon>
        <taxon>Sordariomycetidae</taxon>
        <taxon>Thyridiales</taxon>
        <taxon>Thyridiaceae</taxon>
        <taxon>Thyridium</taxon>
    </lineage>
</organism>
<keyword evidence="2" id="KW-0560">Oxidoreductase</keyword>
<dbReference type="InParanoid" id="A0A507BG31"/>
<dbReference type="InterPro" id="IPR047122">
    <property type="entry name" value="Trans-enoyl_RdTase-like"/>
</dbReference>
<dbReference type="InterPro" id="IPR020843">
    <property type="entry name" value="ER"/>
</dbReference>
<dbReference type="GO" id="GO:0016651">
    <property type="term" value="F:oxidoreductase activity, acting on NAD(P)H"/>
    <property type="evidence" value="ECO:0007669"/>
    <property type="project" value="InterPro"/>
</dbReference>
<evidence type="ECO:0000313" key="4">
    <source>
        <dbReference type="EMBL" id="TPX16259.1"/>
    </source>
</evidence>
<dbReference type="InterPro" id="IPR011032">
    <property type="entry name" value="GroES-like_sf"/>
</dbReference>
<dbReference type="InterPro" id="IPR036291">
    <property type="entry name" value="NAD(P)-bd_dom_sf"/>
</dbReference>
<feature type="domain" description="Enoyl reductase (ER)" evidence="3">
    <location>
        <begin position="9"/>
        <end position="323"/>
    </location>
</feature>
<dbReference type="Gene3D" id="3.90.180.10">
    <property type="entry name" value="Medium-chain alcohol dehydrogenases, catalytic domain"/>
    <property type="match status" value="1"/>
</dbReference>
<dbReference type="SMART" id="SM00829">
    <property type="entry name" value="PKS_ER"/>
    <property type="match status" value="1"/>
</dbReference>
<dbReference type="InterPro" id="IPR013154">
    <property type="entry name" value="ADH-like_N"/>
</dbReference>
<reference evidence="4 5" key="1">
    <citation type="submission" date="2019-06" db="EMBL/GenBank/DDBJ databases">
        <title>Draft genome sequence of the filamentous fungus Phialemoniopsis curvata isolated from diesel fuel.</title>
        <authorList>
            <person name="Varaljay V.A."/>
            <person name="Lyon W.J."/>
            <person name="Crouch A.L."/>
            <person name="Drake C.E."/>
            <person name="Hollomon J.M."/>
            <person name="Nadeau L.J."/>
            <person name="Nunn H.S."/>
            <person name="Stevenson B.S."/>
            <person name="Bojanowski C.L."/>
            <person name="Crookes-Goodson W.J."/>
        </authorList>
    </citation>
    <scope>NUCLEOTIDE SEQUENCE [LARGE SCALE GENOMIC DNA]</scope>
    <source>
        <strain evidence="4 5">D216</strain>
    </source>
</reference>
<gene>
    <name evidence="4" type="ORF">E0L32_003908</name>
</gene>
<dbReference type="Proteomes" id="UP000319257">
    <property type="component" value="Unassembled WGS sequence"/>
</dbReference>
<dbReference type="RefSeq" id="XP_030997970.1">
    <property type="nucleotide sequence ID" value="XM_031138259.1"/>
</dbReference>
<dbReference type="STRING" id="1093900.A0A507BG31"/>
<name>A0A507BG31_9PEZI</name>
<dbReference type="PANTHER" id="PTHR45348:SF5">
    <property type="entry name" value="OXIDOREDUCTASE, PUTATIVE (AFU_ORTHOLOGUE AFUA_8G01420)-RELATED"/>
    <property type="match status" value="1"/>
</dbReference>
<protein>
    <recommendedName>
        <fullName evidence="3">Enoyl reductase (ER) domain-containing protein</fullName>
    </recommendedName>
</protein>
<comment type="caution">
    <text evidence="4">The sequence shown here is derived from an EMBL/GenBank/DDBJ whole genome shotgun (WGS) entry which is preliminary data.</text>
</comment>